<protein>
    <recommendedName>
        <fullName evidence="7">2-aminoethylphosphonate--pyruvate transaminase</fullName>
        <ecNumber evidence="7">2.6.1.37</ecNumber>
    </recommendedName>
    <alternativeName>
        <fullName evidence="7">2-aminoethylphosphonate aminotransferase</fullName>
    </alternativeName>
    <alternativeName>
        <fullName evidence="7">AEP transaminase</fullName>
        <shortName evidence="7">AEPT</shortName>
    </alternativeName>
</protein>
<evidence type="ECO:0000256" key="8">
    <source>
        <dbReference type="PIRSR" id="PIRSR000524-1"/>
    </source>
</evidence>
<dbReference type="STRING" id="494026.PGLA_16850"/>
<reference evidence="11 12" key="1">
    <citation type="submission" date="2016-03" db="EMBL/GenBank/DDBJ databases">
        <title>Draft genome sequence of Paenibacillus glacialis DSM 22343.</title>
        <authorList>
            <person name="Shin S.-K."/>
            <person name="Yi H."/>
        </authorList>
    </citation>
    <scope>NUCLEOTIDE SEQUENCE [LARGE SCALE GENOMIC DNA]</scope>
    <source>
        <strain evidence="11 12">DSM 22343</strain>
    </source>
</reference>
<evidence type="ECO:0000256" key="2">
    <source>
        <dbReference type="ARBA" id="ARBA00022576"/>
    </source>
</evidence>
<feature type="modified residue" description="N6-(pyridoxal phosphate)lysine" evidence="7 9">
    <location>
        <position position="195"/>
    </location>
</feature>
<keyword evidence="12" id="KW-1185">Reference proteome</keyword>
<dbReference type="Pfam" id="PF00266">
    <property type="entry name" value="Aminotran_5"/>
    <property type="match status" value="1"/>
</dbReference>
<dbReference type="EMBL" id="LVJH01000029">
    <property type="protein sequence ID" value="OAB41467.1"/>
    <property type="molecule type" value="Genomic_DNA"/>
</dbReference>
<dbReference type="Proteomes" id="UP000076967">
    <property type="component" value="Unassembled WGS sequence"/>
</dbReference>
<evidence type="ECO:0000256" key="5">
    <source>
        <dbReference type="ARBA" id="ARBA00023317"/>
    </source>
</evidence>
<comment type="function">
    <text evidence="7">Involved in phosphonate degradation.</text>
</comment>
<feature type="binding site" evidence="8">
    <location>
        <position position="340"/>
    </location>
    <ligand>
        <name>substrate</name>
    </ligand>
</feature>
<dbReference type="AlphaFoldDB" id="A0A162LXS4"/>
<keyword evidence="4 7" id="KW-0663">Pyridoxal phosphate</keyword>
<dbReference type="InterPro" id="IPR015421">
    <property type="entry name" value="PyrdxlP-dep_Trfase_major"/>
</dbReference>
<evidence type="ECO:0000256" key="4">
    <source>
        <dbReference type="ARBA" id="ARBA00022898"/>
    </source>
</evidence>
<dbReference type="Gene3D" id="3.90.1150.10">
    <property type="entry name" value="Aspartate Aminotransferase, domain 1"/>
    <property type="match status" value="1"/>
</dbReference>
<feature type="domain" description="Aminotransferase class V" evidence="10">
    <location>
        <begin position="36"/>
        <end position="298"/>
    </location>
</feature>
<accession>A0A162LXS4</accession>
<dbReference type="GO" id="GO:0047304">
    <property type="term" value="F:2-aminoethylphosphonate-pyruvate transaminase activity"/>
    <property type="evidence" value="ECO:0007669"/>
    <property type="project" value="UniProtKB-UniRule"/>
</dbReference>
<evidence type="ECO:0000256" key="3">
    <source>
        <dbReference type="ARBA" id="ARBA00022679"/>
    </source>
</evidence>
<dbReference type="NCBIfam" id="NF010006">
    <property type="entry name" value="PRK13479.1"/>
    <property type="match status" value="1"/>
</dbReference>
<dbReference type="InterPro" id="IPR024169">
    <property type="entry name" value="SP_NH2Trfase/AEP_transaminase"/>
</dbReference>
<name>A0A162LXS4_9BACL</name>
<dbReference type="GO" id="GO:0019700">
    <property type="term" value="P:organic phosphonate catabolic process"/>
    <property type="evidence" value="ECO:0007669"/>
    <property type="project" value="InterPro"/>
</dbReference>
<dbReference type="InterPro" id="IPR000192">
    <property type="entry name" value="Aminotrans_V_dom"/>
</dbReference>
<dbReference type="RefSeq" id="WP_068534926.1">
    <property type="nucleotide sequence ID" value="NZ_LVJH01000029.1"/>
</dbReference>
<evidence type="ECO:0000256" key="1">
    <source>
        <dbReference type="ARBA" id="ARBA00001933"/>
    </source>
</evidence>
<evidence type="ECO:0000256" key="9">
    <source>
        <dbReference type="PIRSR" id="PIRSR000524-50"/>
    </source>
</evidence>
<comment type="subunit">
    <text evidence="7">Homodimer.</text>
</comment>
<dbReference type="PIRSF" id="PIRSF000524">
    <property type="entry name" value="SPT"/>
    <property type="match status" value="1"/>
</dbReference>
<gene>
    <name evidence="7" type="primary">phnW</name>
    <name evidence="11" type="ORF">PGLA_16850</name>
</gene>
<evidence type="ECO:0000259" key="10">
    <source>
        <dbReference type="Pfam" id="PF00266"/>
    </source>
</evidence>
<dbReference type="NCBIfam" id="TIGR03301">
    <property type="entry name" value="PhnW-AepZ"/>
    <property type="match status" value="1"/>
</dbReference>
<evidence type="ECO:0000313" key="11">
    <source>
        <dbReference type="EMBL" id="OAB41467.1"/>
    </source>
</evidence>
<dbReference type="PANTHER" id="PTHR42778">
    <property type="entry name" value="2-AMINOETHYLPHOSPHONATE--PYRUVATE TRANSAMINASE"/>
    <property type="match status" value="1"/>
</dbReference>
<dbReference type="Gene3D" id="3.40.640.10">
    <property type="entry name" value="Type I PLP-dependent aspartate aminotransferase-like (Major domain)"/>
    <property type="match status" value="1"/>
</dbReference>
<dbReference type="SUPFAM" id="SSF53383">
    <property type="entry name" value="PLP-dependent transferases"/>
    <property type="match status" value="1"/>
</dbReference>
<proteinExistence type="inferred from homology"/>
<comment type="caution">
    <text evidence="11">The sequence shown here is derived from an EMBL/GenBank/DDBJ whole genome shotgun (WGS) entry which is preliminary data.</text>
</comment>
<organism evidence="11 12">
    <name type="scientific">Paenibacillus glacialis</name>
    <dbReference type="NCBI Taxonomy" id="494026"/>
    <lineage>
        <taxon>Bacteria</taxon>
        <taxon>Bacillati</taxon>
        <taxon>Bacillota</taxon>
        <taxon>Bacilli</taxon>
        <taxon>Bacillales</taxon>
        <taxon>Paenibacillaceae</taxon>
        <taxon>Paenibacillus</taxon>
    </lineage>
</organism>
<dbReference type="EC" id="2.6.1.37" evidence="7"/>
<comment type="catalytic activity">
    <reaction evidence="6 7">
        <text>(2-aminoethyl)phosphonate + pyruvate = phosphonoacetaldehyde + L-alanine</text>
        <dbReference type="Rhea" id="RHEA:17021"/>
        <dbReference type="ChEBI" id="CHEBI:15361"/>
        <dbReference type="ChEBI" id="CHEBI:57418"/>
        <dbReference type="ChEBI" id="CHEBI:57972"/>
        <dbReference type="ChEBI" id="CHEBI:58383"/>
        <dbReference type="EC" id="2.6.1.37"/>
    </reaction>
</comment>
<dbReference type="HAMAP" id="MF_01376">
    <property type="entry name" value="PhnW_aminotrans_5"/>
    <property type="match status" value="1"/>
</dbReference>
<dbReference type="PANTHER" id="PTHR42778:SF1">
    <property type="entry name" value="2-AMINOETHYLPHOSPHONATE--PYRUVATE TRANSAMINASE"/>
    <property type="match status" value="1"/>
</dbReference>
<evidence type="ECO:0000256" key="6">
    <source>
        <dbReference type="ARBA" id="ARBA00049460"/>
    </source>
</evidence>
<dbReference type="InterPro" id="IPR015424">
    <property type="entry name" value="PyrdxlP-dep_Trfase"/>
</dbReference>
<evidence type="ECO:0000313" key="12">
    <source>
        <dbReference type="Proteomes" id="UP000076967"/>
    </source>
</evidence>
<comment type="cofactor">
    <cofactor evidence="1 7 9">
        <name>pyridoxal 5'-phosphate</name>
        <dbReference type="ChEBI" id="CHEBI:597326"/>
    </cofactor>
</comment>
<comment type="similarity">
    <text evidence="7">Belongs to the class-V pyridoxal-phosphate-dependent aminotransferase family. PhnW subfamily.</text>
</comment>
<dbReference type="InterPro" id="IPR015422">
    <property type="entry name" value="PyrdxlP-dep_Trfase_small"/>
</dbReference>
<sequence>MRNVKRNILLTPGPATTTDTVKFAQIVPDICPRELEFGQLMESISTDLTKIVADEKQYTAVLLGGSGTAAMDSVLSSVIGEDTIVIINNGAYGQRMCEIAEVYGLHFIEFVSPPDNPVDLVALEQILNRTLNPISHLIVVHHETTTGLLNDVKAIGELCNNYKVELIVDAISSFGAVPIQMEDMKISYMIASSNKNIQGLPGVSFVIAHKQKFEGLQHVRRRSYYLNLYDQYKYFLQHNQMRFTAPIQTLYALRQAINEFMLEGIEQRYTRYTQSWESLTQGIHRLGLNHIVAKEHHSKLLTSIIEPICDGYDFQKMHDFFYNKGFTIYPGKVEKLNTFRIANIGDITHHDIEAFLVLLEIYLRDIGFPLREAVITYESKQE</sequence>
<keyword evidence="3 7" id="KW-0808">Transferase</keyword>
<keyword evidence="5 7" id="KW-0670">Pyruvate</keyword>
<dbReference type="InterPro" id="IPR012703">
    <property type="entry name" value="NH2EtPonate_pyrv_transaminase"/>
</dbReference>
<keyword evidence="2 7" id="KW-0032">Aminotransferase</keyword>
<evidence type="ECO:0000256" key="7">
    <source>
        <dbReference type="HAMAP-Rule" id="MF_01376"/>
    </source>
</evidence>